<protein>
    <submittedName>
        <fullName evidence="2">Uncharacterized protein</fullName>
    </submittedName>
</protein>
<gene>
    <name evidence="2" type="ORF">GCM10009742_32390</name>
</gene>
<keyword evidence="3" id="KW-1185">Reference proteome</keyword>
<comment type="caution">
    <text evidence="2">The sequence shown here is derived from an EMBL/GenBank/DDBJ whole genome shotgun (WGS) entry which is preliminary data.</text>
</comment>
<accession>A0ABN2DRK2</accession>
<sequence>MAFGRNRNQGSNTPQSKKGKPQEHDNNQSPSNQAKHERGASRKLADQKRSTNPNTRRGRENAKNQGKGKSK</sequence>
<organism evidence="2 3">
    <name type="scientific">Kribbella karoonensis</name>
    <dbReference type="NCBI Taxonomy" id="324851"/>
    <lineage>
        <taxon>Bacteria</taxon>
        <taxon>Bacillati</taxon>
        <taxon>Actinomycetota</taxon>
        <taxon>Actinomycetes</taxon>
        <taxon>Propionibacteriales</taxon>
        <taxon>Kribbellaceae</taxon>
        <taxon>Kribbella</taxon>
    </lineage>
</organism>
<evidence type="ECO:0000313" key="3">
    <source>
        <dbReference type="Proteomes" id="UP001500190"/>
    </source>
</evidence>
<dbReference type="RefSeq" id="WP_344191854.1">
    <property type="nucleotide sequence ID" value="NZ_BAAAND010000006.1"/>
</dbReference>
<feature type="compositionally biased region" description="Basic and acidic residues" evidence="1">
    <location>
        <begin position="34"/>
        <end position="49"/>
    </location>
</feature>
<evidence type="ECO:0000256" key="1">
    <source>
        <dbReference type="SAM" id="MobiDB-lite"/>
    </source>
</evidence>
<evidence type="ECO:0000313" key="2">
    <source>
        <dbReference type="EMBL" id="GAA1584479.1"/>
    </source>
</evidence>
<reference evidence="2 3" key="1">
    <citation type="journal article" date="2019" name="Int. J. Syst. Evol. Microbiol.">
        <title>The Global Catalogue of Microorganisms (GCM) 10K type strain sequencing project: providing services to taxonomists for standard genome sequencing and annotation.</title>
        <authorList>
            <consortium name="The Broad Institute Genomics Platform"/>
            <consortium name="The Broad Institute Genome Sequencing Center for Infectious Disease"/>
            <person name="Wu L."/>
            <person name="Ma J."/>
        </authorList>
    </citation>
    <scope>NUCLEOTIDE SEQUENCE [LARGE SCALE GENOMIC DNA]</scope>
    <source>
        <strain evidence="2 3">JCM 14304</strain>
    </source>
</reference>
<feature type="compositionally biased region" description="Polar residues" evidence="1">
    <location>
        <begin position="1"/>
        <end position="16"/>
    </location>
</feature>
<feature type="region of interest" description="Disordered" evidence="1">
    <location>
        <begin position="1"/>
        <end position="71"/>
    </location>
</feature>
<proteinExistence type="predicted"/>
<name>A0ABN2DRK2_9ACTN</name>
<dbReference type="Proteomes" id="UP001500190">
    <property type="component" value="Unassembled WGS sequence"/>
</dbReference>
<dbReference type="EMBL" id="BAAAND010000006">
    <property type="protein sequence ID" value="GAA1584479.1"/>
    <property type="molecule type" value="Genomic_DNA"/>
</dbReference>